<sequence length="299" mass="33671">MEKRRLGASELLLSEIGLGCMSLPTNRVDASYIVDTAIDAGINYFDTADLYQRGMNEETIGHLLKEKRKDILLATKVGNVWNSSSDSWHFDASAQHIKKAVKESLSRLQTDYIDLYQLHGGTLGENWEEIIDTFNELKQEGFIREYGISSIRPNVFIPFLKESKAVSIMMQYSLLDRRPEEWFDSIKELGASVVTRGSLAKGLLTDDWKNRVQKTNGYLTYSQEELQATLTNLANAAPSVHVTALQSVLQHKEIASAIIGASTREQIAATIQAYNQIDHSNDSNLVELTKLDQYTEHRL</sequence>
<dbReference type="Proteomes" id="UP000076021">
    <property type="component" value="Chromosome"/>
</dbReference>
<dbReference type="PRINTS" id="PR00069">
    <property type="entry name" value="ALDKETRDTASE"/>
</dbReference>
<dbReference type="KEGG" id="rst:ATY39_03515"/>
<dbReference type="InterPro" id="IPR053135">
    <property type="entry name" value="AKR2_Oxidoreductase"/>
</dbReference>
<dbReference type="InterPro" id="IPR023210">
    <property type="entry name" value="NADP_OxRdtase_dom"/>
</dbReference>
<keyword evidence="3" id="KW-1185">Reference proteome</keyword>
<evidence type="ECO:0000313" key="2">
    <source>
        <dbReference type="EMBL" id="AMW98590.1"/>
    </source>
</evidence>
<reference evidence="2 3" key="1">
    <citation type="journal article" date="2016" name="Genome Announc.">
        <title>Whole-Genome Sequence of Rummeliibacillus stabekisii Strain PP9 Isolated from Antarctic Soil.</title>
        <authorList>
            <person name="da Mota F.F."/>
            <person name="Vollu R.E."/>
            <person name="Jurelevicius D."/>
            <person name="Seldin L."/>
        </authorList>
    </citation>
    <scope>NUCLEOTIDE SEQUENCE [LARGE SCALE GENOMIC DNA]</scope>
    <source>
        <strain evidence="2 3">PP9</strain>
    </source>
</reference>
<dbReference type="CDD" id="cd19086">
    <property type="entry name" value="AKR_AKR11C1"/>
    <property type="match status" value="1"/>
</dbReference>
<dbReference type="SUPFAM" id="SSF51430">
    <property type="entry name" value="NAD(P)-linked oxidoreductase"/>
    <property type="match status" value="1"/>
</dbReference>
<gene>
    <name evidence="2" type="ORF">ATY39_03515</name>
</gene>
<dbReference type="OrthoDB" id="9773828at2"/>
<dbReference type="AlphaFoldDB" id="A0A143HB10"/>
<dbReference type="PANTHER" id="PTHR43312:SF1">
    <property type="entry name" value="NADP-DEPENDENT OXIDOREDUCTASE DOMAIN-CONTAINING PROTEIN"/>
    <property type="match status" value="1"/>
</dbReference>
<feature type="domain" description="NADP-dependent oxidoreductase" evidence="1">
    <location>
        <begin position="15"/>
        <end position="275"/>
    </location>
</feature>
<name>A0A143HB10_9BACL</name>
<dbReference type="EMBL" id="CP014806">
    <property type="protein sequence ID" value="AMW98590.1"/>
    <property type="molecule type" value="Genomic_DNA"/>
</dbReference>
<protein>
    <submittedName>
        <fullName evidence="2">Oxidoreductase</fullName>
    </submittedName>
</protein>
<reference evidence="3" key="2">
    <citation type="submission" date="2016-03" db="EMBL/GenBank/DDBJ databases">
        <authorList>
            <person name="Ploux O."/>
        </authorList>
    </citation>
    <scope>NUCLEOTIDE SEQUENCE [LARGE SCALE GENOMIC DNA]</scope>
    <source>
        <strain evidence="3">PP9</strain>
    </source>
</reference>
<organism evidence="2 3">
    <name type="scientific">Rummeliibacillus stabekisii</name>
    <dbReference type="NCBI Taxonomy" id="241244"/>
    <lineage>
        <taxon>Bacteria</taxon>
        <taxon>Bacillati</taxon>
        <taxon>Bacillota</taxon>
        <taxon>Bacilli</taxon>
        <taxon>Bacillales</taxon>
        <taxon>Caryophanaceae</taxon>
        <taxon>Rummeliibacillus</taxon>
    </lineage>
</organism>
<proteinExistence type="predicted"/>
<dbReference type="PANTHER" id="PTHR43312">
    <property type="entry name" value="D-THREO-ALDOSE 1-DEHYDROGENASE"/>
    <property type="match status" value="1"/>
</dbReference>
<dbReference type="Pfam" id="PF00248">
    <property type="entry name" value="Aldo_ket_red"/>
    <property type="match status" value="1"/>
</dbReference>
<dbReference type="STRING" id="241244.ATY39_03515"/>
<dbReference type="RefSeq" id="WP_066785895.1">
    <property type="nucleotide sequence ID" value="NZ_CP014806.1"/>
</dbReference>
<dbReference type="Gene3D" id="3.20.20.100">
    <property type="entry name" value="NADP-dependent oxidoreductase domain"/>
    <property type="match status" value="1"/>
</dbReference>
<dbReference type="InterPro" id="IPR036812">
    <property type="entry name" value="NAD(P)_OxRdtase_dom_sf"/>
</dbReference>
<evidence type="ECO:0000313" key="3">
    <source>
        <dbReference type="Proteomes" id="UP000076021"/>
    </source>
</evidence>
<evidence type="ECO:0000259" key="1">
    <source>
        <dbReference type="Pfam" id="PF00248"/>
    </source>
</evidence>
<dbReference type="GO" id="GO:0016491">
    <property type="term" value="F:oxidoreductase activity"/>
    <property type="evidence" value="ECO:0007669"/>
    <property type="project" value="InterPro"/>
</dbReference>
<dbReference type="InterPro" id="IPR020471">
    <property type="entry name" value="AKR"/>
</dbReference>
<accession>A0A143HB10</accession>